<accession>A0A2T9J002</accession>
<keyword evidence="1" id="KW-0732">Signal</keyword>
<dbReference type="InterPro" id="IPR052900">
    <property type="entry name" value="Phospholipid_Metab_Enz"/>
</dbReference>
<dbReference type="InterPro" id="IPR029052">
    <property type="entry name" value="Metallo-depent_PP-like"/>
</dbReference>
<evidence type="ECO:0000313" key="5">
    <source>
        <dbReference type="Proteomes" id="UP000244913"/>
    </source>
</evidence>
<dbReference type="AlphaFoldDB" id="A0A2T9J002"/>
<dbReference type="Pfam" id="PF16655">
    <property type="entry name" value="PhoD_N"/>
    <property type="match status" value="1"/>
</dbReference>
<dbReference type="InterPro" id="IPR018946">
    <property type="entry name" value="PhoD-like_MPP"/>
</dbReference>
<proteinExistence type="predicted"/>
<feature type="chain" id="PRO_5015643965" evidence="1">
    <location>
        <begin position="24"/>
        <end position="575"/>
    </location>
</feature>
<gene>
    <name evidence="4" type="ORF">DDF65_21925</name>
</gene>
<comment type="caution">
    <text evidence="4">The sequence shown here is derived from an EMBL/GenBank/DDBJ whole genome shotgun (WGS) entry which is preliminary data.</text>
</comment>
<evidence type="ECO:0000259" key="2">
    <source>
        <dbReference type="Pfam" id="PF09423"/>
    </source>
</evidence>
<protein>
    <submittedName>
        <fullName evidence="4">Alkaline phosphatase</fullName>
    </submittedName>
</protein>
<dbReference type="Gene3D" id="2.60.40.380">
    <property type="entry name" value="Purple acid phosphatase-like, N-terminal"/>
    <property type="match status" value="1"/>
</dbReference>
<feature type="domain" description="PhoD-like phosphatase metallophosphatase" evidence="2">
    <location>
        <begin position="141"/>
        <end position="536"/>
    </location>
</feature>
<evidence type="ECO:0000259" key="3">
    <source>
        <dbReference type="Pfam" id="PF16655"/>
    </source>
</evidence>
<dbReference type="Gene3D" id="3.60.21.70">
    <property type="entry name" value="PhoD-like phosphatase"/>
    <property type="match status" value="1"/>
</dbReference>
<dbReference type="PANTHER" id="PTHR43606">
    <property type="entry name" value="PHOSPHATASE, PUTATIVE (AFU_ORTHOLOGUE AFUA_6G08710)-RELATED"/>
    <property type="match status" value="1"/>
</dbReference>
<dbReference type="Pfam" id="PF09423">
    <property type="entry name" value="PhoD"/>
    <property type="match status" value="1"/>
</dbReference>
<dbReference type="InterPro" id="IPR032093">
    <property type="entry name" value="PhoD_N"/>
</dbReference>
<dbReference type="CDD" id="cd07389">
    <property type="entry name" value="MPP_PhoD"/>
    <property type="match status" value="1"/>
</dbReference>
<feature type="domain" description="Phospholipase D N-terminal" evidence="3">
    <location>
        <begin position="36"/>
        <end position="122"/>
    </location>
</feature>
<dbReference type="RefSeq" id="WP_116569678.1">
    <property type="nucleotide sequence ID" value="NZ_QDKP01000060.1"/>
</dbReference>
<evidence type="ECO:0000256" key="1">
    <source>
        <dbReference type="SAM" id="SignalP"/>
    </source>
</evidence>
<evidence type="ECO:0000313" key="4">
    <source>
        <dbReference type="EMBL" id="PVM73011.1"/>
    </source>
</evidence>
<organism evidence="4 5">
    <name type="scientific">Caulobacter radicis</name>
    <dbReference type="NCBI Taxonomy" id="2172650"/>
    <lineage>
        <taxon>Bacteria</taxon>
        <taxon>Pseudomonadati</taxon>
        <taxon>Pseudomonadota</taxon>
        <taxon>Alphaproteobacteria</taxon>
        <taxon>Caulobacterales</taxon>
        <taxon>Caulobacteraceae</taxon>
        <taxon>Caulobacter</taxon>
    </lineage>
</organism>
<dbReference type="InterPro" id="IPR038607">
    <property type="entry name" value="PhoD-like_sf"/>
</dbReference>
<dbReference type="PROSITE" id="PS51318">
    <property type="entry name" value="TAT"/>
    <property type="match status" value="1"/>
</dbReference>
<dbReference type="InterPro" id="IPR006311">
    <property type="entry name" value="TAT_signal"/>
</dbReference>
<sequence length="575" mass="62009">MKIDRRGLLALLGSGAATPVAAAASKTFDGEVRFAHGLASGDPLADRVILWTRVTADKATAPVALRWEVATDEGFKAIVAQGQVQTDAGRDWTVKVDAAGLKPGTDYHFRFRPLKAGKPVGEGITGRTRTLPQGSVKDVVLAVASCSLYPNGYFNAYDAIARLPRVDAVLHLGDYIYEYGGGPKDYGMNSPVAAQRQPDPPHEIVSLSDYRRRHAIYKTDPMLQAAHARAPWIVVWDDHETANDSWVGGAENHDPGSLGVNGGEGDWAARKAAALKAYYEWMPIREPSAGSLPEAAWRRFQFGDIATLLMVETRLTARTEQLDYAKDLAFTADGKPQVEAFVAKWKDPARRMMGEGQEQWLAREVDASVKAGTAWQVLGNQVVMARVAAPNLKATMGAEKFDAMVAALPDYARGRVAKSVAMSAFDIPSNLDAWDGYPVDRQRVYDIFKASKAAPIVLAGDSHMFWANELWDDAGSTRVAAEFGATSITSPGYGDLMPGAPIGEAFVQRNREVKYAHPSAKGFVLLTLEKGRATGELVAVSTILSTDYTTSVLKTFVVTPADGGGVKALAEIPLS</sequence>
<keyword evidence="5" id="KW-1185">Reference proteome</keyword>
<name>A0A2T9J002_9CAUL</name>
<dbReference type="SUPFAM" id="SSF56300">
    <property type="entry name" value="Metallo-dependent phosphatases"/>
    <property type="match status" value="1"/>
</dbReference>
<dbReference type="PANTHER" id="PTHR43606:SF2">
    <property type="entry name" value="ALKALINE PHOSPHATASE FAMILY PROTEIN (AFU_ORTHOLOGUE AFUA_5G03860)"/>
    <property type="match status" value="1"/>
</dbReference>
<dbReference type="Proteomes" id="UP000244913">
    <property type="component" value="Unassembled WGS sequence"/>
</dbReference>
<dbReference type="EMBL" id="QDKP01000060">
    <property type="protein sequence ID" value="PVM73011.1"/>
    <property type="molecule type" value="Genomic_DNA"/>
</dbReference>
<reference evidence="4 5" key="1">
    <citation type="submission" date="2018-04" db="EMBL/GenBank/DDBJ databases">
        <title>The genome sequence of Caulobacter sp. 736.</title>
        <authorList>
            <person name="Gao J."/>
            <person name="Sun J."/>
        </authorList>
    </citation>
    <scope>NUCLEOTIDE SEQUENCE [LARGE SCALE GENOMIC DNA]</scope>
    <source>
        <strain evidence="4 5">736</strain>
    </source>
</reference>
<feature type="signal peptide" evidence="1">
    <location>
        <begin position="1"/>
        <end position="23"/>
    </location>
</feature>